<gene>
    <name evidence="2" type="ORF">C6P45_005391</name>
</gene>
<protein>
    <submittedName>
        <fullName evidence="2">Uncharacterized protein</fullName>
    </submittedName>
</protein>
<evidence type="ECO:0000256" key="1">
    <source>
        <dbReference type="SAM" id="MobiDB-lite"/>
    </source>
</evidence>
<name>A0A9P7B9N0_MAUEX</name>
<dbReference type="AlphaFoldDB" id="A0A9P7B9N0"/>
<proteinExistence type="predicted"/>
<evidence type="ECO:0000313" key="3">
    <source>
        <dbReference type="Proteomes" id="UP000750334"/>
    </source>
</evidence>
<dbReference type="EMBL" id="PUHR01000093">
    <property type="protein sequence ID" value="KAG0667762.1"/>
    <property type="molecule type" value="Genomic_DNA"/>
</dbReference>
<accession>A0A9P7B9N0</accession>
<comment type="caution">
    <text evidence="2">The sequence shown here is derived from an EMBL/GenBank/DDBJ whole genome shotgun (WGS) entry which is preliminary data.</text>
</comment>
<sequence length="151" mass="17816">MPDDITEYFAHTGVTHTQSQTDYQYLNSSRNSLRNEDEDEIDAKNEKAYHASGSKMSTRLIEESTFEEPIQVHGDDSSSSDDEDKRSNGDRGSRFTRYDADEDLKKYSKWRRFYLKYIILDRSLADISILDSFMYNSDLKPVEEERRVWSW</sequence>
<keyword evidence="3" id="KW-1185">Reference proteome</keyword>
<organism evidence="2 3">
    <name type="scientific">Maudiozyma exigua</name>
    <name type="common">Yeast</name>
    <name type="synonym">Kazachstania exigua</name>
    <dbReference type="NCBI Taxonomy" id="34358"/>
    <lineage>
        <taxon>Eukaryota</taxon>
        <taxon>Fungi</taxon>
        <taxon>Dikarya</taxon>
        <taxon>Ascomycota</taxon>
        <taxon>Saccharomycotina</taxon>
        <taxon>Saccharomycetes</taxon>
        <taxon>Saccharomycetales</taxon>
        <taxon>Saccharomycetaceae</taxon>
        <taxon>Maudiozyma</taxon>
    </lineage>
</organism>
<feature type="region of interest" description="Disordered" evidence="1">
    <location>
        <begin position="30"/>
        <end position="95"/>
    </location>
</feature>
<evidence type="ECO:0000313" key="2">
    <source>
        <dbReference type="EMBL" id="KAG0667762.1"/>
    </source>
</evidence>
<feature type="compositionally biased region" description="Basic and acidic residues" evidence="1">
    <location>
        <begin position="83"/>
        <end position="95"/>
    </location>
</feature>
<dbReference type="Proteomes" id="UP000750334">
    <property type="component" value="Unassembled WGS sequence"/>
</dbReference>
<reference evidence="2 3" key="1">
    <citation type="submission" date="2020-11" db="EMBL/GenBank/DDBJ databases">
        <title>Kefir isolates.</title>
        <authorList>
            <person name="Marcisauskas S."/>
            <person name="Kim Y."/>
            <person name="Blasche S."/>
        </authorList>
    </citation>
    <scope>NUCLEOTIDE SEQUENCE [LARGE SCALE GENOMIC DNA]</scope>
    <source>
        <strain evidence="2 3">OG2</strain>
    </source>
</reference>